<protein>
    <submittedName>
        <fullName evidence="1">Uncharacterized protein</fullName>
    </submittedName>
</protein>
<dbReference type="Proteomes" id="UP001162131">
    <property type="component" value="Unassembled WGS sequence"/>
</dbReference>
<evidence type="ECO:0000313" key="1">
    <source>
        <dbReference type="EMBL" id="CAG9309971.1"/>
    </source>
</evidence>
<comment type="caution">
    <text evidence="1">The sequence shown here is derived from an EMBL/GenBank/DDBJ whole genome shotgun (WGS) entry which is preliminary data.</text>
</comment>
<gene>
    <name evidence="1" type="ORF">BSTOLATCC_MIC185</name>
</gene>
<reference evidence="1" key="1">
    <citation type="submission" date="2021-09" db="EMBL/GenBank/DDBJ databases">
        <authorList>
            <consortium name="AG Swart"/>
            <person name="Singh M."/>
            <person name="Singh A."/>
            <person name="Seah K."/>
            <person name="Emmerich C."/>
        </authorList>
    </citation>
    <scope>NUCLEOTIDE SEQUENCE</scope>
    <source>
        <strain evidence="1">ATCC30299</strain>
    </source>
</reference>
<dbReference type="AlphaFoldDB" id="A0AAU9I999"/>
<name>A0AAU9I999_9CILI</name>
<dbReference type="EMBL" id="CAJZBQ010000001">
    <property type="protein sequence ID" value="CAG9309971.1"/>
    <property type="molecule type" value="Genomic_DNA"/>
</dbReference>
<sequence length="304" mass="35451">MSLSQRSFRDSPFASQYSYLTYSINTTLNKSRKILDESRKLTQFHHHRKFFLNSHTSLFPDHTDRIGQGSLFKTFDSAIDDPLSSKREKYSSINIQDNYPSYDNRTFSTLGESPSLSDTRSLQRIVAELRQENLNLKRELQYSKSITEDFEKLKGLYNNLYESKNQIEQKLEEGLISNRSTGNLEEKYKEIEEKYLYEMRVNERLRDEIRDINRKENGEIEAEDCLKKINTVEDKLRESFKSCEDLKEKIGISNKTCLRPKRKTSKSSKSLIKPNTKNVSIKTGGKVAKSAKLIKTLKRKTNAK</sequence>
<proteinExistence type="predicted"/>
<evidence type="ECO:0000313" key="2">
    <source>
        <dbReference type="Proteomes" id="UP001162131"/>
    </source>
</evidence>
<keyword evidence="2" id="KW-1185">Reference proteome</keyword>
<organism evidence="1 2">
    <name type="scientific">Blepharisma stoltei</name>
    <dbReference type="NCBI Taxonomy" id="1481888"/>
    <lineage>
        <taxon>Eukaryota</taxon>
        <taxon>Sar</taxon>
        <taxon>Alveolata</taxon>
        <taxon>Ciliophora</taxon>
        <taxon>Postciliodesmatophora</taxon>
        <taxon>Heterotrichea</taxon>
        <taxon>Heterotrichida</taxon>
        <taxon>Blepharismidae</taxon>
        <taxon>Blepharisma</taxon>
    </lineage>
</organism>
<accession>A0AAU9I999</accession>